<sequence>MIRLDEGRPYRGCEKASSNLSLPAPIKGVFKYVCIYT</sequence>
<keyword evidence="1" id="KW-0496">Mitochondrion</keyword>
<name>A0A101LVR1_PICGL</name>
<gene>
    <name evidence="1" type="ORF">ABT39_MTgene2151</name>
</gene>
<dbReference type="AlphaFoldDB" id="A0A101LVR1"/>
<reference evidence="1" key="1">
    <citation type="journal article" date="2015" name="Genome Biol. Evol.">
        <title>Organellar Genomes of White Spruce (Picea glauca): Assembly and Annotation.</title>
        <authorList>
            <person name="Jackman S.D."/>
            <person name="Warren R.L."/>
            <person name="Gibb E.A."/>
            <person name="Vandervalk B.P."/>
            <person name="Mohamadi H."/>
            <person name="Chu J."/>
            <person name="Raymond A."/>
            <person name="Pleasance S."/>
            <person name="Coope R."/>
            <person name="Wildung M.R."/>
            <person name="Ritland C.E."/>
            <person name="Bousquet J."/>
            <person name="Jones S.J."/>
            <person name="Bohlmann J."/>
            <person name="Birol I."/>
        </authorList>
    </citation>
    <scope>NUCLEOTIDE SEQUENCE [LARGE SCALE GENOMIC DNA]</scope>
    <source>
        <tissue evidence="1">Flushing bud</tissue>
    </source>
</reference>
<organism evidence="1">
    <name type="scientific">Picea glauca</name>
    <name type="common">White spruce</name>
    <name type="synonym">Pinus glauca</name>
    <dbReference type="NCBI Taxonomy" id="3330"/>
    <lineage>
        <taxon>Eukaryota</taxon>
        <taxon>Viridiplantae</taxon>
        <taxon>Streptophyta</taxon>
        <taxon>Embryophyta</taxon>
        <taxon>Tracheophyta</taxon>
        <taxon>Spermatophyta</taxon>
        <taxon>Pinopsida</taxon>
        <taxon>Pinidae</taxon>
        <taxon>Conifers I</taxon>
        <taxon>Pinales</taxon>
        <taxon>Pinaceae</taxon>
        <taxon>Picea</taxon>
    </lineage>
</organism>
<geneLocation type="mitochondrion" evidence="1"/>
<accession>A0A101LVR1</accession>
<evidence type="ECO:0000313" key="1">
    <source>
        <dbReference type="EMBL" id="KUM46048.1"/>
    </source>
</evidence>
<proteinExistence type="predicted"/>
<dbReference type="EMBL" id="LKAM01000014">
    <property type="protein sequence ID" value="KUM46048.1"/>
    <property type="molecule type" value="Genomic_DNA"/>
</dbReference>
<comment type="caution">
    <text evidence="1">The sequence shown here is derived from an EMBL/GenBank/DDBJ whole genome shotgun (WGS) entry which is preliminary data.</text>
</comment>
<protein>
    <submittedName>
        <fullName evidence="1">Uncharacterized protein</fullName>
    </submittedName>
</protein>